<dbReference type="EMBL" id="JABBGH010000006">
    <property type="protein sequence ID" value="NML68179.1"/>
    <property type="molecule type" value="Genomic_DNA"/>
</dbReference>
<comment type="caution">
    <text evidence="1">The sequence shown here is derived from an EMBL/GenBank/DDBJ whole genome shotgun (WGS) entry which is preliminary data.</text>
</comment>
<accession>A0A7Y0AIW8</accession>
<protein>
    <submittedName>
        <fullName evidence="1">Uncharacterized protein</fullName>
    </submittedName>
</protein>
<organism evidence="1 2">
    <name type="scientific">Hymenobacter polaris</name>
    <dbReference type="NCBI Taxonomy" id="2682546"/>
    <lineage>
        <taxon>Bacteria</taxon>
        <taxon>Pseudomonadati</taxon>
        <taxon>Bacteroidota</taxon>
        <taxon>Cytophagia</taxon>
        <taxon>Cytophagales</taxon>
        <taxon>Hymenobacteraceae</taxon>
        <taxon>Hymenobacter</taxon>
    </lineage>
</organism>
<name>A0A7Y0AIW8_9BACT</name>
<dbReference type="AlphaFoldDB" id="A0A7Y0AIW8"/>
<dbReference type="RefSeq" id="WP_169533885.1">
    <property type="nucleotide sequence ID" value="NZ_JABBGH010000006.1"/>
</dbReference>
<dbReference type="Proteomes" id="UP000559626">
    <property type="component" value="Unassembled WGS sequence"/>
</dbReference>
<evidence type="ECO:0000313" key="1">
    <source>
        <dbReference type="EMBL" id="NML68179.1"/>
    </source>
</evidence>
<gene>
    <name evidence="1" type="ORF">HHL22_23510</name>
</gene>
<proteinExistence type="predicted"/>
<sequence>MHPLLIAGLATGVAKLILDQAEDQARQLDSTYMQTGKKCGGTTLRIKNSIDKIMDQHRYAKIGKTVQPAKRFQATDYRDYHTMYVVYETTSDAFIKHYESYFINKYSKQLDNKHENSTGRLATVKGKHYLYVVVAD</sequence>
<evidence type="ECO:0000313" key="2">
    <source>
        <dbReference type="Proteomes" id="UP000559626"/>
    </source>
</evidence>
<reference evidence="1 2" key="1">
    <citation type="submission" date="2020-04" db="EMBL/GenBank/DDBJ databases">
        <title>Hymenobacter polaris sp. nov., isolated from Arctic soil.</title>
        <authorList>
            <person name="Dahal R.H."/>
        </authorList>
    </citation>
    <scope>NUCLEOTIDE SEQUENCE [LARGE SCALE GENOMIC DNA]</scope>
    <source>
        <strain evidence="1 2">RP-2-7</strain>
    </source>
</reference>
<keyword evidence="2" id="KW-1185">Reference proteome</keyword>